<keyword evidence="4" id="KW-1185">Reference proteome</keyword>
<keyword evidence="2" id="KW-0560">Oxidoreductase</keyword>
<dbReference type="InterPro" id="IPR036291">
    <property type="entry name" value="NAD(P)-bd_dom_sf"/>
</dbReference>
<evidence type="ECO:0000256" key="1">
    <source>
        <dbReference type="ARBA" id="ARBA00006484"/>
    </source>
</evidence>
<dbReference type="PANTHER" id="PTHR24321:SF8">
    <property type="entry name" value="ESTRADIOL 17-BETA-DEHYDROGENASE 8-RELATED"/>
    <property type="match status" value="1"/>
</dbReference>
<organism evidence="3 4">
    <name type="scientific">Pseudonocardia endophytica</name>
    <dbReference type="NCBI Taxonomy" id="401976"/>
    <lineage>
        <taxon>Bacteria</taxon>
        <taxon>Bacillati</taxon>
        <taxon>Actinomycetota</taxon>
        <taxon>Actinomycetes</taxon>
        <taxon>Pseudonocardiales</taxon>
        <taxon>Pseudonocardiaceae</taxon>
        <taxon>Pseudonocardia</taxon>
    </lineage>
</organism>
<dbReference type="InterPro" id="IPR002347">
    <property type="entry name" value="SDR_fam"/>
</dbReference>
<dbReference type="InterPro" id="IPR020904">
    <property type="entry name" value="Sc_DH/Rdtase_CS"/>
</dbReference>
<dbReference type="RefSeq" id="WP_207908898.1">
    <property type="nucleotide sequence ID" value="NZ_SMFZ01000002.1"/>
</dbReference>
<proteinExistence type="inferred from homology"/>
<dbReference type="SUPFAM" id="SSF51735">
    <property type="entry name" value="NAD(P)-binding Rossmann-fold domains"/>
    <property type="match status" value="1"/>
</dbReference>
<evidence type="ECO:0000313" key="4">
    <source>
        <dbReference type="Proteomes" id="UP000295560"/>
    </source>
</evidence>
<dbReference type="EMBL" id="SMFZ01000002">
    <property type="protein sequence ID" value="TCK22060.1"/>
    <property type="molecule type" value="Genomic_DNA"/>
</dbReference>
<dbReference type="PANTHER" id="PTHR24321">
    <property type="entry name" value="DEHYDROGENASES, SHORT CHAIN"/>
    <property type="match status" value="1"/>
</dbReference>
<dbReference type="PRINTS" id="PR00080">
    <property type="entry name" value="SDRFAMILY"/>
</dbReference>
<dbReference type="Gene3D" id="3.40.50.720">
    <property type="entry name" value="NAD(P)-binding Rossmann-like Domain"/>
    <property type="match status" value="1"/>
</dbReference>
<dbReference type="GO" id="GO:0016491">
    <property type="term" value="F:oxidoreductase activity"/>
    <property type="evidence" value="ECO:0007669"/>
    <property type="project" value="UniProtKB-KW"/>
</dbReference>
<comment type="caution">
    <text evidence="3">The sequence shown here is derived from an EMBL/GenBank/DDBJ whole genome shotgun (WGS) entry which is preliminary data.</text>
</comment>
<evidence type="ECO:0000256" key="2">
    <source>
        <dbReference type="ARBA" id="ARBA00023002"/>
    </source>
</evidence>
<dbReference type="PROSITE" id="PS00061">
    <property type="entry name" value="ADH_SHORT"/>
    <property type="match status" value="1"/>
</dbReference>
<name>A0A4R1HNU9_PSEEN</name>
<evidence type="ECO:0000313" key="3">
    <source>
        <dbReference type="EMBL" id="TCK22060.1"/>
    </source>
</evidence>
<dbReference type="PRINTS" id="PR00081">
    <property type="entry name" value="GDHRDH"/>
</dbReference>
<comment type="similarity">
    <text evidence="1">Belongs to the short-chain dehydrogenases/reductases (SDR) family.</text>
</comment>
<reference evidence="3 4" key="1">
    <citation type="submission" date="2019-03" db="EMBL/GenBank/DDBJ databases">
        <title>Sequencing the genomes of 1000 actinobacteria strains.</title>
        <authorList>
            <person name="Klenk H.-P."/>
        </authorList>
    </citation>
    <scope>NUCLEOTIDE SEQUENCE [LARGE SCALE GENOMIC DNA]</scope>
    <source>
        <strain evidence="3 4">DSM 44969</strain>
    </source>
</reference>
<dbReference type="AlphaFoldDB" id="A0A4R1HNU9"/>
<dbReference type="Pfam" id="PF13561">
    <property type="entry name" value="adh_short_C2"/>
    <property type="match status" value="1"/>
</dbReference>
<protein>
    <submittedName>
        <fullName evidence="3">3alpha(Or 20beta)-hydroxysteroid dehydrogenase</fullName>
    </submittedName>
</protein>
<dbReference type="Proteomes" id="UP000295560">
    <property type="component" value="Unassembled WGS sequence"/>
</dbReference>
<accession>A0A4R1HNU9</accession>
<sequence>MSVFADDALAARIVLVSGAARGMGAEHAAAVVAAGGRVVVGDVDGEGVRAVAKELGTSALAVDLDVTEPDDWSAAVRAGEEAFGPFTGLVTNAGIFGDGGTADVGLEAFRQVHRVNVEGTLLGIQAVTPSLVAAGGGSIVTISSVAGLIGIGDHAAYVSSKFAVRGLTKAAALDLGPHGIRVNSVHPGRISTSFIEGLGSPVLPNQIVREPGLPHDVSELVVFLLSPASRFSTGSEFVVDGGRYVGEYRP</sequence>
<gene>
    <name evidence="3" type="ORF">EV378_6058</name>
</gene>
<dbReference type="FunFam" id="3.40.50.720:FF:000084">
    <property type="entry name" value="Short-chain dehydrogenase reductase"/>
    <property type="match status" value="1"/>
</dbReference>